<protein>
    <submittedName>
        <fullName evidence="1">Tfp pilus assembly protein PilO</fullName>
    </submittedName>
</protein>
<dbReference type="EMBL" id="SOAM01000001">
    <property type="protein sequence ID" value="TDS80111.1"/>
    <property type="molecule type" value="Genomic_DNA"/>
</dbReference>
<gene>
    <name evidence="1" type="ORF">CLV52_0664</name>
</gene>
<evidence type="ECO:0000313" key="2">
    <source>
        <dbReference type="Proteomes" id="UP000295344"/>
    </source>
</evidence>
<comment type="caution">
    <text evidence="1">The sequence shown here is derived from an EMBL/GenBank/DDBJ whole genome shotgun (WGS) entry which is preliminary data.</text>
</comment>
<reference evidence="1 2" key="1">
    <citation type="submission" date="2019-03" db="EMBL/GenBank/DDBJ databases">
        <title>Genomic Encyclopedia of Archaeal and Bacterial Type Strains, Phase II (KMG-II): from individual species to whole genera.</title>
        <authorList>
            <person name="Goeker M."/>
        </authorList>
    </citation>
    <scope>NUCLEOTIDE SEQUENCE [LARGE SCALE GENOMIC DNA]</scope>
    <source>
        <strain evidence="1 2">DSM 24782</strain>
    </source>
</reference>
<keyword evidence="2" id="KW-1185">Reference proteome</keyword>
<name>A0A4R7FQP6_9MICO</name>
<accession>A0A4R7FQP6</accession>
<sequence length="206" mass="21023">MTVNLRIWGIASGAAVVAVLAGGWFLGVQPQLAAAATSAQAAVNVDAQNQATQIKIAALTKAAAKLDEMKVQDAVLQKNVPTVLKPNTFIRRVTEVAALDGVNVVSITPGDAAAYTAPASASGQAGASPTGSIPLAKTSPLITGTNLAVVPVSIVVSGGPDAVVQFSHDIQNDERTFAINGVQTVKNDQSSTITGTFSGFIYVLKR</sequence>
<dbReference type="RefSeq" id="WP_133764814.1">
    <property type="nucleotide sequence ID" value="NZ_BAAARP010000001.1"/>
</dbReference>
<dbReference type="Proteomes" id="UP000295344">
    <property type="component" value="Unassembled WGS sequence"/>
</dbReference>
<organism evidence="1 2">
    <name type="scientific">Amnibacterium kyonggiense</name>
    <dbReference type="NCBI Taxonomy" id="595671"/>
    <lineage>
        <taxon>Bacteria</taxon>
        <taxon>Bacillati</taxon>
        <taxon>Actinomycetota</taxon>
        <taxon>Actinomycetes</taxon>
        <taxon>Micrococcales</taxon>
        <taxon>Microbacteriaceae</taxon>
        <taxon>Amnibacterium</taxon>
    </lineage>
</organism>
<dbReference type="Gene3D" id="3.30.70.60">
    <property type="match status" value="1"/>
</dbReference>
<dbReference type="InterPro" id="IPR014717">
    <property type="entry name" value="Transl_elong_EF1B/ribsomal_bS6"/>
</dbReference>
<dbReference type="AlphaFoldDB" id="A0A4R7FQP6"/>
<evidence type="ECO:0000313" key="1">
    <source>
        <dbReference type="EMBL" id="TDS80111.1"/>
    </source>
</evidence>
<proteinExistence type="predicted"/>
<dbReference type="OrthoDB" id="9924423at2"/>